<reference evidence="3 4" key="1">
    <citation type="submission" date="2016-09" db="EMBL/GenBank/DDBJ databases">
        <title>Draft genome sequence for the type strain of Desulfuribacillus alkaliarsenatis AHT28, an obligately anaerobic, sulfidogenic bacterium isolated from Russian soda lake sediments.</title>
        <authorList>
            <person name="Abin C.A."/>
            <person name="Hollibaugh J.T."/>
        </authorList>
    </citation>
    <scope>NUCLEOTIDE SEQUENCE [LARGE SCALE GENOMIC DNA]</scope>
    <source>
        <strain evidence="3 4">AHT28</strain>
    </source>
</reference>
<dbReference type="OrthoDB" id="9813321at2"/>
<accession>A0A1E5G405</accession>
<dbReference type="STRING" id="766136.BHF68_13810"/>
<dbReference type="InterPro" id="IPR013429">
    <property type="entry name" value="Regulatory_FmdB_Zinc_ribbon"/>
</dbReference>
<evidence type="ECO:0000313" key="4">
    <source>
        <dbReference type="Proteomes" id="UP000094296"/>
    </source>
</evidence>
<comment type="caution">
    <text evidence="3">The sequence shown here is derived from an EMBL/GenBank/DDBJ whole genome shotgun (WGS) entry which is preliminary data.</text>
</comment>
<dbReference type="Proteomes" id="UP000094296">
    <property type="component" value="Unassembled WGS sequence"/>
</dbReference>
<dbReference type="RefSeq" id="WP_069642540.1">
    <property type="nucleotide sequence ID" value="NZ_MIJE01000004.1"/>
</dbReference>
<protein>
    <recommendedName>
        <fullName evidence="2">Putative regulatory protein FmdB zinc ribbon domain-containing protein</fullName>
    </recommendedName>
</protein>
<dbReference type="AlphaFoldDB" id="A0A1E5G405"/>
<dbReference type="SMART" id="SM00834">
    <property type="entry name" value="CxxC_CXXC_SSSS"/>
    <property type="match status" value="1"/>
</dbReference>
<feature type="domain" description="Putative regulatory protein FmdB zinc ribbon" evidence="2">
    <location>
        <begin position="1"/>
        <end position="42"/>
    </location>
</feature>
<evidence type="ECO:0000256" key="1">
    <source>
        <dbReference type="SAM" id="MobiDB-lite"/>
    </source>
</evidence>
<dbReference type="NCBIfam" id="TIGR02605">
    <property type="entry name" value="CxxC_CxxC_SSSS"/>
    <property type="match status" value="1"/>
</dbReference>
<sequence>MPIFDLRCKECKQEYQVRASYEERQDAQCPSCSSTKKEPVFKANIKGPVSPKGTGAGGCPSAGGCPGASSFG</sequence>
<proteinExistence type="predicted"/>
<feature type="region of interest" description="Disordered" evidence="1">
    <location>
        <begin position="43"/>
        <end position="72"/>
    </location>
</feature>
<gene>
    <name evidence="3" type="ORF">BHF68_13810</name>
</gene>
<organism evidence="3 4">
    <name type="scientific">Desulfuribacillus alkaliarsenatis</name>
    <dbReference type="NCBI Taxonomy" id="766136"/>
    <lineage>
        <taxon>Bacteria</taxon>
        <taxon>Bacillati</taxon>
        <taxon>Bacillota</taxon>
        <taxon>Desulfuribacillia</taxon>
        <taxon>Desulfuribacillales</taxon>
        <taxon>Desulfuribacillaceae</taxon>
        <taxon>Desulfuribacillus</taxon>
    </lineage>
</organism>
<dbReference type="EMBL" id="MIJE01000004">
    <property type="protein sequence ID" value="OEF97761.1"/>
    <property type="molecule type" value="Genomic_DNA"/>
</dbReference>
<keyword evidence="4" id="KW-1185">Reference proteome</keyword>
<evidence type="ECO:0000259" key="2">
    <source>
        <dbReference type="SMART" id="SM00834"/>
    </source>
</evidence>
<feature type="compositionally biased region" description="Gly residues" evidence="1">
    <location>
        <begin position="54"/>
        <end position="66"/>
    </location>
</feature>
<evidence type="ECO:0000313" key="3">
    <source>
        <dbReference type="EMBL" id="OEF97761.1"/>
    </source>
</evidence>
<name>A0A1E5G405_9FIRM</name>